<feature type="domain" description="XdhC- CoxI" evidence="1">
    <location>
        <begin position="18"/>
        <end position="84"/>
    </location>
</feature>
<dbReference type="RefSeq" id="WP_068135265.1">
    <property type="nucleotide sequence ID" value="NZ_AP014924.1"/>
</dbReference>
<dbReference type="Proteomes" id="UP000065807">
    <property type="component" value="Chromosome"/>
</dbReference>
<keyword evidence="3" id="KW-1185">Reference proteome</keyword>
<dbReference type="OrthoDB" id="9773039at2"/>
<reference evidence="3" key="1">
    <citation type="submission" date="2015-07" db="EMBL/GenBank/DDBJ databases">
        <title>Complete genome sequence and phylogenetic analysis of Limnochorda pilosa.</title>
        <authorList>
            <person name="Watanabe M."/>
            <person name="Kojima H."/>
            <person name="Fukui M."/>
        </authorList>
    </citation>
    <scope>NUCLEOTIDE SEQUENCE [LARGE SCALE GENOMIC DNA]</scope>
    <source>
        <strain evidence="3">HC45</strain>
    </source>
</reference>
<reference evidence="3" key="2">
    <citation type="journal article" date="2016" name="Int. J. Syst. Evol. Microbiol.">
        <title>Complete genome sequence and cell structure of Limnochorda pilosa, a Gram-negative spore-former within the phylum Firmicutes.</title>
        <authorList>
            <person name="Watanabe M."/>
            <person name="Kojima H."/>
            <person name="Fukui M."/>
        </authorList>
    </citation>
    <scope>NUCLEOTIDE SEQUENCE [LARGE SCALE GENOMIC DNA]</scope>
    <source>
        <strain evidence="3">HC45</strain>
    </source>
</reference>
<dbReference type="STRING" id="1555112.LIP_1142"/>
<dbReference type="PANTHER" id="PTHR30388">
    <property type="entry name" value="ALDEHYDE OXIDOREDUCTASE MOLYBDENUM COFACTOR ASSEMBLY PROTEIN"/>
    <property type="match status" value="1"/>
</dbReference>
<dbReference type="InterPro" id="IPR003777">
    <property type="entry name" value="XdhC_CoxI"/>
</dbReference>
<dbReference type="AlphaFoldDB" id="A0A0K2SJG6"/>
<evidence type="ECO:0000313" key="3">
    <source>
        <dbReference type="Proteomes" id="UP000065807"/>
    </source>
</evidence>
<proteinExistence type="predicted"/>
<gene>
    <name evidence="2" type="ORF">LIP_1142</name>
</gene>
<evidence type="ECO:0000313" key="2">
    <source>
        <dbReference type="EMBL" id="BAS26999.1"/>
    </source>
</evidence>
<accession>A0A0K2SJG6</accession>
<name>A0A0K2SJG6_LIMPI</name>
<protein>
    <submittedName>
        <fullName evidence="2">Xanthine dehydrogenase</fullName>
    </submittedName>
</protein>
<evidence type="ECO:0000259" key="1">
    <source>
        <dbReference type="Pfam" id="PF02625"/>
    </source>
</evidence>
<dbReference type="EMBL" id="AP014924">
    <property type="protein sequence ID" value="BAS26999.1"/>
    <property type="molecule type" value="Genomic_DNA"/>
</dbReference>
<sequence length="124" mass="12724">MSHPLETLDVLREALRAQEAGQPVAMATVVGIEGSGYRHEGARLLIRPDGTTCGTLSGGCLEGDVAEIARQVVAEGRPRLVTYDLTHDEDGLWGLGMGCNGVVQILIEPVAAAPAAGSPPPAGA</sequence>
<organism evidence="2 3">
    <name type="scientific">Limnochorda pilosa</name>
    <dbReference type="NCBI Taxonomy" id="1555112"/>
    <lineage>
        <taxon>Bacteria</taxon>
        <taxon>Bacillati</taxon>
        <taxon>Bacillota</taxon>
        <taxon>Limnochordia</taxon>
        <taxon>Limnochordales</taxon>
        <taxon>Limnochordaceae</taxon>
        <taxon>Limnochorda</taxon>
    </lineage>
</organism>
<dbReference type="KEGG" id="lpil:LIP_1142"/>
<dbReference type="PANTHER" id="PTHR30388:SF6">
    <property type="entry name" value="XANTHINE DEHYDROGENASE SUBUNIT A-RELATED"/>
    <property type="match status" value="1"/>
</dbReference>
<dbReference type="Pfam" id="PF02625">
    <property type="entry name" value="XdhC_CoxI"/>
    <property type="match status" value="1"/>
</dbReference>
<dbReference type="InterPro" id="IPR052698">
    <property type="entry name" value="MoCofactor_Util/Proc"/>
</dbReference>